<dbReference type="SUPFAM" id="SSF51322">
    <property type="entry name" value="Cyanovirin-N"/>
    <property type="match status" value="1"/>
</dbReference>
<evidence type="ECO:0000313" key="3">
    <source>
        <dbReference type="EMBL" id="KAF7328737.1"/>
    </source>
</evidence>
<feature type="coiled-coil region" evidence="1">
    <location>
        <begin position="939"/>
        <end position="1000"/>
    </location>
</feature>
<keyword evidence="1" id="KW-0175">Coiled coil</keyword>
<evidence type="ECO:0000256" key="1">
    <source>
        <dbReference type="SAM" id="Coils"/>
    </source>
</evidence>
<feature type="compositionally biased region" description="Basic and acidic residues" evidence="2">
    <location>
        <begin position="570"/>
        <end position="581"/>
    </location>
</feature>
<proteinExistence type="predicted"/>
<feature type="compositionally biased region" description="Basic and acidic residues" evidence="2">
    <location>
        <begin position="508"/>
        <end position="517"/>
    </location>
</feature>
<dbReference type="EMBL" id="JACAZI010000034">
    <property type="protein sequence ID" value="KAF7328737.1"/>
    <property type="molecule type" value="Genomic_DNA"/>
</dbReference>
<keyword evidence="4" id="KW-1185">Reference proteome</keyword>
<name>A0A8H6U4C5_9AGAR</name>
<feature type="compositionally biased region" description="Polar residues" evidence="2">
    <location>
        <begin position="463"/>
        <end position="472"/>
    </location>
</feature>
<protein>
    <submittedName>
        <fullName evidence="3">High osmolarity signaling protein SHO1</fullName>
    </submittedName>
</protein>
<dbReference type="Gene3D" id="2.30.60.10">
    <property type="entry name" value="Cyanovirin-N"/>
    <property type="match status" value="1"/>
</dbReference>
<comment type="caution">
    <text evidence="3">The sequence shown here is derived from an EMBL/GenBank/DDBJ whole genome shotgun (WGS) entry which is preliminary data.</text>
</comment>
<sequence>MSSSQALIPYNPTANTVVAEMKENARPGGVGWAVRLNTLLSPSPGRTLNRIYTSLGGVLEKRSNRAAFALGLGPYAVALRIKSYFGNGEDRVRKLELLQTSAPPKLEKWCLKLVKYSLPTESASTQCQAFKDIVELVTLFPGLRVFLLFAKCLGCAPSTESISALWGRAASLSNEEWTFWKTLAVTALFETAISTLLEAGTVGLWITCDETGLGVIERILGVHDSSDSPFSRALCLRYLGGILDLPGFWLNTGSLHGHVANKLCCEVVRVLKDIGVDVLALGPTEHMELPYDYDGIDFLATNILTGISGWLVQFGPEYWSVQLWHDSLREFLWLLRMPRSAELLPNASACASSIFQDFSPAIRVVAGLNTMVDSDSLMADNQDSVNNYPLVDLDCKNDSTTSLHSKIPDQEDGQSDSTTRVNRQIPDQDGQSDSTSVDSEIPDQDDEQNVSTTHVHGRIRDQGGQSDSTSVYSEIPDQDGEQNESTTRVHGQNPDQDEQSNSTSVHSKIPDQDDRQNDSTTSVYGQIPDQDGHSELTTSVHGEIPDEDVGQSSGSVQSDDVDSCNVDSDIDSREGYCEEDISDKQTYDARVVKLPHVHMHPADPHGTVTSVSVPNSVSGQQLSNCTLTLRETILTIGWTGAVHDVTVNLNLYVAYIGGELRWVSRGTGGFRNTCQEKSILLEGAVLVASGREGHSGNFKQVRLDLNSYITLNSATGLFEPKELEVSLTGAEKILDSSRSLLDISLISSFNLSKLLRDPAFHKTITDVAERAENDAHDHRLAVMSQMNEEVEEIKKEVNGLQKKLESGVSNKEGNEFQKRLESIVNRFQKATEEMKTQLESISQESAQRLEREMTILIDAVTKMAMKTVYAQIRELELKVLTVQQQEAYEVQWPSSYKTEGTTTEATEKILLRDPAFHKTITNVAERAENDAHDHRLAVMSQMNEEVEEIKKEVNGLQKKLESGVSNKEGNEFQKRLESIMNRFEKATEEMKTQLESISQESSQRLEREMTTLIDAMPKMAMKTVYAQIRELELKVLTVQQQEAYEAQWPPPPYKTESAPGSA</sequence>
<feature type="coiled-coil region" evidence="1">
    <location>
        <begin position="783"/>
        <end position="844"/>
    </location>
</feature>
<feature type="compositionally biased region" description="Low complexity" evidence="2">
    <location>
        <begin position="550"/>
        <end position="567"/>
    </location>
</feature>
<gene>
    <name evidence="3" type="ORF">MVEN_02502400</name>
</gene>
<dbReference type="AlphaFoldDB" id="A0A8H6U4C5"/>
<evidence type="ECO:0000313" key="4">
    <source>
        <dbReference type="Proteomes" id="UP000620124"/>
    </source>
</evidence>
<dbReference type="Proteomes" id="UP000620124">
    <property type="component" value="Unassembled WGS sequence"/>
</dbReference>
<feature type="compositionally biased region" description="Polar residues" evidence="2">
    <location>
        <begin position="429"/>
        <end position="438"/>
    </location>
</feature>
<feature type="compositionally biased region" description="Polar residues" evidence="2">
    <location>
        <begin position="483"/>
        <end position="506"/>
    </location>
</feature>
<feature type="region of interest" description="Disordered" evidence="2">
    <location>
        <begin position="399"/>
        <end position="581"/>
    </location>
</feature>
<evidence type="ECO:0000256" key="2">
    <source>
        <dbReference type="SAM" id="MobiDB-lite"/>
    </source>
</evidence>
<organism evidence="3 4">
    <name type="scientific">Mycena venus</name>
    <dbReference type="NCBI Taxonomy" id="2733690"/>
    <lineage>
        <taxon>Eukaryota</taxon>
        <taxon>Fungi</taxon>
        <taxon>Dikarya</taxon>
        <taxon>Basidiomycota</taxon>
        <taxon>Agaricomycotina</taxon>
        <taxon>Agaricomycetes</taxon>
        <taxon>Agaricomycetidae</taxon>
        <taxon>Agaricales</taxon>
        <taxon>Marasmiineae</taxon>
        <taxon>Mycenaceae</taxon>
        <taxon>Mycena</taxon>
    </lineage>
</organism>
<dbReference type="InterPro" id="IPR036673">
    <property type="entry name" value="Cyanovirin-N_sf"/>
</dbReference>
<dbReference type="OrthoDB" id="3011524at2759"/>
<reference evidence="3" key="1">
    <citation type="submission" date="2020-05" db="EMBL/GenBank/DDBJ databases">
        <title>Mycena genomes resolve the evolution of fungal bioluminescence.</title>
        <authorList>
            <person name="Tsai I.J."/>
        </authorList>
    </citation>
    <scope>NUCLEOTIDE SEQUENCE</scope>
    <source>
        <strain evidence="3">CCC161011</strain>
    </source>
</reference>
<accession>A0A8H6U4C5</accession>